<dbReference type="GO" id="GO:0009247">
    <property type="term" value="P:glycolipid biosynthetic process"/>
    <property type="evidence" value="ECO:0007669"/>
    <property type="project" value="UniProtKB-ARBA"/>
</dbReference>
<comment type="caution">
    <text evidence="8">The sequence shown here is derived from an EMBL/GenBank/DDBJ whole genome shotgun (WGS) entry which is preliminary data.</text>
</comment>
<evidence type="ECO:0000256" key="6">
    <source>
        <dbReference type="ARBA" id="ARBA00023315"/>
    </source>
</evidence>
<dbReference type="GO" id="GO:0005886">
    <property type="term" value="C:plasma membrane"/>
    <property type="evidence" value="ECO:0007669"/>
    <property type="project" value="UniProtKB-SubCell"/>
</dbReference>
<evidence type="ECO:0000256" key="7">
    <source>
        <dbReference type="SAM" id="Phobius"/>
    </source>
</evidence>
<dbReference type="RefSeq" id="WP_254093724.1">
    <property type="nucleotide sequence ID" value="NZ_JAHESC010000065.1"/>
</dbReference>
<dbReference type="Proteomes" id="UP001319180">
    <property type="component" value="Unassembled WGS sequence"/>
</dbReference>
<feature type="transmembrane region" description="Helical" evidence="7">
    <location>
        <begin position="20"/>
        <end position="38"/>
    </location>
</feature>
<evidence type="ECO:0000313" key="8">
    <source>
        <dbReference type="EMBL" id="MBT1690417.1"/>
    </source>
</evidence>
<dbReference type="InterPro" id="IPR004960">
    <property type="entry name" value="LipA_acyltrans"/>
</dbReference>
<protein>
    <submittedName>
        <fullName evidence="8">Lysophospholipid acyltransferase family protein</fullName>
    </submittedName>
</protein>
<dbReference type="AlphaFoldDB" id="A0AAP2DJ65"/>
<keyword evidence="4" id="KW-0808">Transferase</keyword>
<keyword evidence="7" id="KW-0812">Transmembrane</keyword>
<keyword evidence="3" id="KW-0997">Cell inner membrane</keyword>
<dbReference type="GO" id="GO:0016746">
    <property type="term" value="F:acyltransferase activity"/>
    <property type="evidence" value="ECO:0007669"/>
    <property type="project" value="UniProtKB-KW"/>
</dbReference>
<evidence type="ECO:0000256" key="3">
    <source>
        <dbReference type="ARBA" id="ARBA00022519"/>
    </source>
</evidence>
<evidence type="ECO:0000256" key="4">
    <source>
        <dbReference type="ARBA" id="ARBA00022679"/>
    </source>
</evidence>
<dbReference type="EMBL" id="JAHESC010000065">
    <property type="protein sequence ID" value="MBT1690417.1"/>
    <property type="molecule type" value="Genomic_DNA"/>
</dbReference>
<dbReference type="Pfam" id="PF03279">
    <property type="entry name" value="Lip_A_acyltrans"/>
    <property type="match status" value="1"/>
</dbReference>
<proteinExistence type="predicted"/>
<sequence>MPPYCFAEMLFVRLLSSLPFWLLYAFSDFLFAVSYYLVRYRRKMVWKNLTNSFPEKTEKELRKIEKQFYRNLCDYAVEMLKLLTISKEELGRRMRYTDVAAAEKFKAQGQSVFILASHHFNWEWLLVAASFSYPFQSDFIYQPQHNQFFNRFSLLSRTRFGAFPIKRDEVARVSVKRKDILRGIALVGDQYPGYKKDKKYSLQFLNQETLFFFGANQLAVIMQFPVLFAEIRKVKRGYYEAKLVEIAAPPYEKDSHVIVEQYAKAVEELIRQDPTTWLWSHNRWKKRHLHQDTTIIKAS</sequence>
<reference evidence="8 9" key="1">
    <citation type="submission" date="2021-05" db="EMBL/GenBank/DDBJ databases">
        <title>A Polyphasic approach of four new species of the genus Ohtaekwangia: Ohtaekwangia histidinii sp. nov., Ohtaekwangia cretensis sp. nov., Ohtaekwangia indiensis sp. nov., Ohtaekwangia reichenbachii sp. nov. from diverse environment.</title>
        <authorList>
            <person name="Octaviana S."/>
        </authorList>
    </citation>
    <scope>NUCLEOTIDE SEQUENCE [LARGE SCALE GENOMIC DNA]</scope>
    <source>
        <strain evidence="8 9">PWU37</strain>
    </source>
</reference>
<name>A0AAP2DJ65_9BACT</name>
<keyword evidence="6 8" id="KW-0012">Acyltransferase</keyword>
<comment type="subcellular location">
    <subcellularLocation>
        <location evidence="1">Cell inner membrane</location>
    </subcellularLocation>
</comment>
<evidence type="ECO:0000256" key="5">
    <source>
        <dbReference type="ARBA" id="ARBA00023136"/>
    </source>
</evidence>
<gene>
    <name evidence="8" type="ORF">KK078_27880</name>
</gene>
<keyword evidence="9" id="KW-1185">Reference proteome</keyword>
<evidence type="ECO:0000313" key="9">
    <source>
        <dbReference type="Proteomes" id="UP001319180"/>
    </source>
</evidence>
<keyword evidence="2" id="KW-1003">Cell membrane</keyword>
<keyword evidence="7" id="KW-1133">Transmembrane helix</keyword>
<dbReference type="PANTHER" id="PTHR30606:SF10">
    <property type="entry name" value="PHOSPHATIDYLINOSITOL MANNOSIDE ACYLTRANSFERASE"/>
    <property type="match status" value="1"/>
</dbReference>
<dbReference type="PANTHER" id="PTHR30606">
    <property type="entry name" value="LIPID A BIOSYNTHESIS LAUROYL ACYLTRANSFERASE"/>
    <property type="match status" value="1"/>
</dbReference>
<keyword evidence="5 7" id="KW-0472">Membrane</keyword>
<organism evidence="8 9">
    <name type="scientific">Dawidia soli</name>
    <dbReference type="NCBI Taxonomy" id="2782352"/>
    <lineage>
        <taxon>Bacteria</taxon>
        <taxon>Pseudomonadati</taxon>
        <taxon>Bacteroidota</taxon>
        <taxon>Cytophagia</taxon>
        <taxon>Cytophagales</taxon>
        <taxon>Chryseotaleaceae</taxon>
        <taxon>Dawidia</taxon>
    </lineage>
</organism>
<evidence type="ECO:0000256" key="2">
    <source>
        <dbReference type="ARBA" id="ARBA00022475"/>
    </source>
</evidence>
<accession>A0AAP2DJ65</accession>
<dbReference type="CDD" id="cd07984">
    <property type="entry name" value="LPLAT_LABLAT-like"/>
    <property type="match status" value="1"/>
</dbReference>
<evidence type="ECO:0000256" key="1">
    <source>
        <dbReference type="ARBA" id="ARBA00004533"/>
    </source>
</evidence>